<dbReference type="Proteomes" id="UP000186720">
    <property type="component" value="Unassembled WGS sequence"/>
</dbReference>
<dbReference type="STRING" id="1302689.RG47T_0171"/>
<proteinExistence type="predicted"/>
<accession>A0A1Q5ZST3</accession>
<comment type="caution">
    <text evidence="1">The sequence shown here is derived from an EMBL/GenBank/DDBJ whole genome shotgun (WGS) entry which is preliminary data.</text>
</comment>
<name>A0A1Q5ZST3_9SPHI</name>
<gene>
    <name evidence="1" type="ORF">RG47T_0171</name>
</gene>
<organism evidence="1 2">
    <name type="scientific">Mucilaginibacter polytrichastri</name>
    <dbReference type="NCBI Taxonomy" id="1302689"/>
    <lineage>
        <taxon>Bacteria</taxon>
        <taxon>Pseudomonadati</taxon>
        <taxon>Bacteroidota</taxon>
        <taxon>Sphingobacteriia</taxon>
        <taxon>Sphingobacteriales</taxon>
        <taxon>Sphingobacteriaceae</taxon>
        <taxon>Mucilaginibacter</taxon>
    </lineage>
</organism>
<reference evidence="1 2" key="1">
    <citation type="submission" date="2016-11" db="EMBL/GenBank/DDBJ databases">
        <title>Whole Genome Sequencing of Mucilaginibacter polytrichastri RG4-7(T) isolated from the moss sample.</title>
        <authorList>
            <person name="Li Y."/>
        </authorList>
    </citation>
    <scope>NUCLEOTIDE SEQUENCE [LARGE SCALE GENOMIC DNA]</scope>
    <source>
        <strain evidence="1 2">RG4-7</strain>
    </source>
</reference>
<keyword evidence="2" id="KW-1185">Reference proteome</keyword>
<protein>
    <submittedName>
        <fullName evidence="1">Uncharacterized protein</fullName>
    </submittedName>
</protein>
<dbReference type="EMBL" id="MPPL01000001">
    <property type="protein sequence ID" value="OKS84738.1"/>
    <property type="molecule type" value="Genomic_DNA"/>
</dbReference>
<sequence length="37" mass="4297">MGIRIDAALPAAHKRRRIKDSSTLIRFRCILKCNEEN</sequence>
<evidence type="ECO:0000313" key="2">
    <source>
        <dbReference type="Proteomes" id="UP000186720"/>
    </source>
</evidence>
<dbReference type="AlphaFoldDB" id="A0A1Q5ZST3"/>
<evidence type="ECO:0000313" key="1">
    <source>
        <dbReference type="EMBL" id="OKS84738.1"/>
    </source>
</evidence>